<evidence type="ECO:0000256" key="1">
    <source>
        <dbReference type="SAM" id="SignalP"/>
    </source>
</evidence>
<accession>A0ABV3ZIG7</accession>
<evidence type="ECO:0008006" key="4">
    <source>
        <dbReference type="Google" id="ProtNLM"/>
    </source>
</evidence>
<organism evidence="2 3">
    <name type="scientific">Danxiaibacter flavus</name>
    <dbReference type="NCBI Taxonomy" id="3049108"/>
    <lineage>
        <taxon>Bacteria</taxon>
        <taxon>Pseudomonadati</taxon>
        <taxon>Bacteroidota</taxon>
        <taxon>Chitinophagia</taxon>
        <taxon>Chitinophagales</taxon>
        <taxon>Chitinophagaceae</taxon>
        <taxon>Danxiaibacter</taxon>
    </lineage>
</organism>
<gene>
    <name evidence="2" type="ORF">QTN47_15240</name>
</gene>
<keyword evidence="3" id="KW-1185">Reference proteome</keyword>
<keyword evidence="1" id="KW-0732">Signal</keyword>
<evidence type="ECO:0000313" key="2">
    <source>
        <dbReference type="EMBL" id="MEX6688861.1"/>
    </source>
</evidence>
<comment type="caution">
    <text evidence="2">The sequence shown here is derived from an EMBL/GenBank/DDBJ whole genome shotgun (WGS) entry which is preliminary data.</text>
</comment>
<dbReference type="EMBL" id="JAULBC010000005">
    <property type="protein sequence ID" value="MEX6688861.1"/>
    <property type="molecule type" value="Genomic_DNA"/>
</dbReference>
<name>A0ABV3ZIG7_9BACT</name>
<evidence type="ECO:0000313" key="3">
    <source>
        <dbReference type="Proteomes" id="UP001560573"/>
    </source>
</evidence>
<reference evidence="2 3" key="1">
    <citation type="submission" date="2023-07" db="EMBL/GenBank/DDBJ databases">
        <authorList>
            <person name="Lian W.-H."/>
        </authorList>
    </citation>
    <scope>NUCLEOTIDE SEQUENCE [LARGE SCALE GENOMIC DNA]</scope>
    <source>
        <strain evidence="2 3">SYSU DXS3180</strain>
    </source>
</reference>
<feature type="signal peptide" evidence="1">
    <location>
        <begin position="1"/>
        <end position="19"/>
    </location>
</feature>
<dbReference type="Proteomes" id="UP001560573">
    <property type="component" value="Unassembled WGS sequence"/>
</dbReference>
<proteinExistence type="predicted"/>
<sequence>MKKILVAVIMTLICISVQAESGSFQVKGDIDKYYPVTFLDGNCWQNVATELEIGRAAVHTDASWRGALISKFRYHTYNWGNAANFIDADIRSCLLANAVIDRFVAGWTDATYLNGDAKIIIWLRGGTTTYYYKANANVNPVVYDGVQNPLPFQQTNGPTHTYKTIVDYYVNTKGATLGNDLSVNGNTSTIGNINAGTTAQRNYIKISSREWPEIRFQTPGDDEVIRLGVAHLDGSNYPVKNGDFYVYSSLTNSMGLVVAKNGNVNIAPAVGKVGIGTTSPTEKLSVNGTVLAKKVRVSQAAADWPDYVFDSSYELPSLVSVSSFVKENKHLPEMPSALTIEKDGHDLGEVQKLLLKKVEELTLYVIELEKKLALLEKK</sequence>
<feature type="chain" id="PRO_5046515021" description="Peptidase S74 domain-containing protein" evidence="1">
    <location>
        <begin position="20"/>
        <end position="378"/>
    </location>
</feature>
<protein>
    <recommendedName>
        <fullName evidence="4">Peptidase S74 domain-containing protein</fullName>
    </recommendedName>
</protein>
<dbReference type="RefSeq" id="WP_369330271.1">
    <property type="nucleotide sequence ID" value="NZ_JAULBC010000005.1"/>
</dbReference>